<keyword evidence="2" id="KW-1185">Reference proteome</keyword>
<gene>
    <name evidence="1" type="ORF">BB561_001197</name>
</gene>
<evidence type="ECO:0000313" key="2">
    <source>
        <dbReference type="Proteomes" id="UP000245383"/>
    </source>
</evidence>
<proteinExistence type="predicted"/>
<dbReference type="OrthoDB" id="2317211at2759"/>
<organism evidence="1 2">
    <name type="scientific">Smittium simulii</name>
    <dbReference type="NCBI Taxonomy" id="133385"/>
    <lineage>
        <taxon>Eukaryota</taxon>
        <taxon>Fungi</taxon>
        <taxon>Fungi incertae sedis</taxon>
        <taxon>Zoopagomycota</taxon>
        <taxon>Kickxellomycotina</taxon>
        <taxon>Harpellomycetes</taxon>
        <taxon>Harpellales</taxon>
        <taxon>Legeriomycetaceae</taxon>
        <taxon>Smittium</taxon>
    </lineage>
</organism>
<dbReference type="EMBL" id="MBFR01000033">
    <property type="protein sequence ID" value="PVU96412.1"/>
    <property type="molecule type" value="Genomic_DNA"/>
</dbReference>
<protein>
    <submittedName>
        <fullName evidence="1">Uncharacterized protein</fullName>
    </submittedName>
</protein>
<accession>A0A2T9YVP6</accession>
<dbReference type="Proteomes" id="UP000245383">
    <property type="component" value="Unassembled WGS sequence"/>
</dbReference>
<dbReference type="AlphaFoldDB" id="A0A2T9YVP6"/>
<comment type="caution">
    <text evidence="1">The sequence shown here is derived from an EMBL/GenBank/DDBJ whole genome shotgun (WGS) entry which is preliminary data.</text>
</comment>
<reference evidence="1 2" key="1">
    <citation type="journal article" date="2018" name="MBio">
        <title>Comparative Genomics Reveals the Core Gene Toolbox for the Fungus-Insect Symbiosis.</title>
        <authorList>
            <person name="Wang Y."/>
            <person name="Stata M."/>
            <person name="Wang W."/>
            <person name="Stajich J.E."/>
            <person name="White M.M."/>
            <person name="Moncalvo J.M."/>
        </authorList>
    </citation>
    <scope>NUCLEOTIDE SEQUENCE [LARGE SCALE GENOMIC DNA]</scope>
    <source>
        <strain evidence="1 2">SWE-8-4</strain>
    </source>
</reference>
<evidence type="ECO:0000313" key="1">
    <source>
        <dbReference type="EMBL" id="PVU96412.1"/>
    </source>
</evidence>
<name>A0A2T9YVP6_9FUNG</name>
<sequence length="51" mass="5676">MPSATPLRPIVGAFKRRVMRDIAIGTVAATCSSIEKTNQYYADLAKNYKKE</sequence>